<name>A0A9W9WXP8_9EURO</name>
<dbReference type="OrthoDB" id="4357582at2759"/>
<keyword evidence="3" id="KW-1185">Reference proteome</keyword>
<dbReference type="InterPro" id="IPR013087">
    <property type="entry name" value="Znf_C2H2_type"/>
</dbReference>
<feature type="domain" description="C2H2-type" evidence="1">
    <location>
        <begin position="177"/>
        <end position="200"/>
    </location>
</feature>
<dbReference type="AlphaFoldDB" id="A0A9W9WXP8"/>
<evidence type="ECO:0000313" key="2">
    <source>
        <dbReference type="EMBL" id="KAJ5478450.1"/>
    </source>
</evidence>
<reference evidence="2" key="1">
    <citation type="submission" date="2022-12" db="EMBL/GenBank/DDBJ databases">
        <authorList>
            <person name="Petersen C."/>
        </authorList>
    </citation>
    <scope>NUCLEOTIDE SEQUENCE</scope>
    <source>
        <strain evidence="2">IBT 17660</strain>
    </source>
</reference>
<dbReference type="EMBL" id="JAPWDO010000003">
    <property type="protein sequence ID" value="KAJ5478450.1"/>
    <property type="molecule type" value="Genomic_DNA"/>
</dbReference>
<organism evidence="2 3">
    <name type="scientific">Penicillium desertorum</name>
    <dbReference type="NCBI Taxonomy" id="1303715"/>
    <lineage>
        <taxon>Eukaryota</taxon>
        <taxon>Fungi</taxon>
        <taxon>Dikarya</taxon>
        <taxon>Ascomycota</taxon>
        <taxon>Pezizomycotina</taxon>
        <taxon>Eurotiomycetes</taxon>
        <taxon>Eurotiomycetidae</taxon>
        <taxon>Eurotiales</taxon>
        <taxon>Aspergillaceae</taxon>
        <taxon>Penicillium</taxon>
    </lineage>
</organism>
<dbReference type="PROSITE" id="PS00028">
    <property type="entry name" value="ZINC_FINGER_C2H2_1"/>
    <property type="match status" value="1"/>
</dbReference>
<comment type="caution">
    <text evidence="2">The sequence shown here is derived from an EMBL/GenBank/DDBJ whole genome shotgun (WGS) entry which is preliminary data.</text>
</comment>
<accession>A0A9W9WXP8</accession>
<protein>
    <recommendedName>
        <fullName evidence="1">C2H2-type domain-containing protein</fullName>
    </recommendedName>
</protein>
<dbReference type="Proteomes" id="UP001147760">
    <property type="component" value="Unassembled WGS sequence"/>
</dbReference>
<reference evidence="2" key="2">
    <citation type="journal article" date="2023" name="IMA Fungus">
        <title>Comparative genomic study of the Penicillium genus elucidates a diverse pangenome and 15 lateral gene transfer events.</title>
        <authorList>
            <person name="Petersen C."/>
            <person name="Sorensen T."/>
            <person name="Nielsen M.R."/>
            <person name="Sondergaard T.E."/>
            <person name="Sorensen J.L."/>
            <person name="Fitzpatrick D.A."/>
            <person name="Frisvad J.C."/>
            <person name="Nielsen K.L."/>
        </authorList>
    </citation>
    <scope>NUCLEOTIDE SEQUENCE</scope>
    <source>
        <strain evidence="2">IBT 17660</strain>
    </source>
</reference>
<proteinExistence type="predicted"/>
<evidence type="ECO:0000259" key="1">
    <source>
        <dbReference type="PROSITE" id="PS00028"/>
    </source>
</evidence>
<gene>
    <name evidence="2" type="ORF">N7530_003959</name>
</gene>
<sequence>MPQRDILAELLPGRLRLRHLDGRNALAALDPLYEETDFTAYRNSLRPQNGKCLYRKPIAEFILNCRNKLSMKANVPLQIGPWLIEGGCTSTDLIKRFTKSWEWEDHCREHLDHPEALLRCDPLVFRNTPIKAGFCPFCFGNKTLCPSKRMVQFFISPPEWHNHVEAHLSQLDGNFKCGHPACLVDFERMEELTYHLIDTHCWRLRRESPKKRKYKVEETP</sequence>
<evidence type="ECO:0000313" key="3">
    <source>
        <dbReference type="Proteomes" id="UP001147760"/>
    </source>
</evidence>